<gene>
    <name evidence="3" type="ORF">KSB_58890</name>
</gene>
<feature type="compositionally biased region" description="Polar residues" evidence="1">
    <location>
        <begin position="205"/>
        <end position="229"/>
    </location>
</feature>
<protein>
    <submittedName>
        <fullName evidence="3">Uncharacterized protein</fullName>
    </submittedName>
</protein>
<evidence type="ECO:0000256" key="2">
    <source>
        <dbReference type="SAM" id="Phobius"/>
    </source>
</evidence>
<dbReference type="Proteomes" id="UP000654345">
    <property type="component" value="Unassembled WGS sequence"/>
</dbReference>
<proteinExistence type="predicted"/>
<reference evidence="3 4" key="1">
    <citation type="journal article" date="2021" name="Int. J. Syst. Evol. Microbiol.">
        <title>Reticulibacter mediterranei gen. nov., sp. nov., within the new family Reticulibacteraceae fam. nov., and Ktedonospora formicarum gen. nov., sp. nov., Ktedonobacter robiniae sp. nov., Dictyobacter formicarum sp. nov. and Dictyobacter arantiisoli sp. nov., belonging to the class Ktedonobacteria.</title>
        <authorList>
            <person name="Yabe S."/>
            <person name="Zheng Y."/>
            <person name="Wang C.M."/>
            <person name="Sakai Y."/>
            <person name="Abe K."/>
            <person name="Yokota A."/>
            <person name="Donadio S."/>
            <person name="Cavaletti L."/>
            <person name="Monciardini P."/>
        </authorList>
    </citation>
    <scope>NUCLEOTIDE SEQUENCE [LARGE SCALE GENOMIC DNA]</scope>
    <source>
        <strain evidence="3 4">SOSP1-30</strain>
    </source>
</reference>
<feature type="region of interest" description="Disordered" evidence="1">
    <location>
        <begin position="166"/>
        <end position="229"/>
    </location>
</feature>
<evidence type="ECO:0000313" key="3">
    <source>
        <dbReference type="EMBL" id="GHO57414.1"/>
    </source>
</evidence>
<feature type="transmembrane region" description="Helical" evidence="2">
    <location>
        <begin position="98"/>
        <end position="120"/>
    </location>
</feature>
<feature type="transmembrane region" description="Helical" evidence="2">
    <location>
        <begin position="66"/>
        <end position="86"/>
    </location>
</feature>
<name>A0ABQ3UXM5_9CHLR</name>
<keyword evidence="2" id="KW-0472">Membrane</keyword>
<comment type="caution">
    <text evidence="3">The sequence shown here is derived from an EMBL/GenBank/DDBJ whole genome shotgun (WGS) entry which is preliminary data.</text>
</comment>
<dbReference type="RefSeq" id="WP_201373825.1">
    <property type="nucleotide sequence ID" value="NZ_BNJG01000002.1"/>
</dbReference>
<keyword evidence="2" id="KW-0812">Transmembrane</keyword>
<evidence type="ECO:0000313" key="4">
    <source>
        <dbReference type="Proteomes" id="UP000654345"/>
    </source>
</evidence>
<dbReference type="EMBL" id="BNJG01000002">
    <property type="protein sequence ID" value="GHO57414.1"/>
    <property type="molecule type" value="Genomic_DNA"/>
</dbReference>
<feature type="transmembrane region" description="Helical" evidence="2">
    <location>
        <begin position="36"/>
        <end position="59"/>
    </location>
</feature>
<organism evidence="3 4">
    <name type="scientific">Ktedonobacter robiniae</name>
    <dbReference type="NCBI Taxonomy" id="2778365"/>
    <lineage>
        <taxon>Bacteria</taxon>
        <taxon>Bacillati</taxon>
        <taxon>Chloroflexota</taxon>
        <taxon>Ktedonobacteria</taxon>
        <taxon>Ktedonobacterales</taxon>
        <taxon>Ktedonobacteraceae</taxon>
        <taxon>Ktedonobacter</taxon>
    </lineage>
</organism>
<feature type="transmembrane region" description="Helical" evidence="2">
    <location>
        <begin position="12"/>
        <end position="30"/>
    </location>
</feature>
<keyword evidence="4" id="KW-1185">Reference proteome</keyword>
<sequence>MNPPRRPSSLKRFFITLGIVLLVTPLYTFLVGELFAFNPTAVVLLVMFYLIGIVLWLGISARRVGAIYIMLHIIVGILGLGLALALSAMSPYNGPSVAITVLVISILFNVILACLAPFIFSLRERVAFFHVSQQPQQPQPVPQQQGQQVVYQQIVYVPYNPNSPDAPKIPAIPQMPPIPTQPQNNYQEGYRPAQPQPKEEYNHYQEGSRTYTYPTGTTQSQVSTQYPQA</sequence>
<evidence type="ECO:0000256" key="1">
    <source>
        <dbReference type="SAM" id="MobiDB-lite"/>
    </source>
</evidence>
<keyword evidence="2" id="KW-1133">Transmembrane helix</keyword>
<accession>A0ABQ3UXM5</accession>